<dbReference type="PANTHER" id="PTHR42715">
    <property type="entry name" value="BETA-GLUCOSIDASE"/>
    <property type="match status" value="1"/>
</dbReference>
<dbReference type="InterPro" id="IPR013783">
    <property type="entry name" value="Ig-like_fold"/>
</dbReference>
<sequence length="747" mass="79134">MPDRRRRNGPSRRLVRRGATAVACAVLLTALPATAGATAPAAATTDCSTLPWMDSSKSADARAKALLAASTQHQKYRWLVEQPANSPAQTTFSGVTYPAQVPCTPTVTYTDGPEGIRSTEGVTAFPAQIALASGFNTDTAYAKGRAMGNEAFGKGKNVVLGPGMSGGRTPLAGRTPEYLGEDPVVNGVLAGAQARGIESDPNKPVLSNLKHYVANEQETDRQTSSSNMDERTLKEIYELPYGIALKNGRPESVMCSYNQLNGVYTCENPLLEDNLKGELGFDGYVMSDFGSVHSTAASLRAGLDQELNRPVWFTPEKLDAALVAGEISQADIDGAAFRVVRSYIRGGLFDHPLPATPAADVSTAAHKKLARQIAEEGSVLLKNDGALPLAPRRGQTVAVIGSVASDERTSGPTAKDLCSMPWPFGSVGNTMVCEDVVAPLDSIRRRAAEAGARVVYDDGGDPARAAAVAAGADVTVVFGYQRLGEFTDAQDLTLDGGGDALIRAVADAGRSTVAVLETGTATTMPWLSEVDSVLETWYPGEQAGPAIAALLFGDANPSGKLPMTFPKSEEQQPAGTPEQYPGVLSDGETIRQVDYSEGLEVGYRWYQARGEEPLFEFGHGLSYTEFQLSGLEVSASGRSGEKGLTVRFRVTNTGERTGTEIPQVYLELPAAAGEPAPRLVAWERVTLKPGQSAPVTIRLTASDIEAGHLTHFWDSARGEWRTPSGVFTARVGSSSDTSLARRFTLGG</sequence>
<dbReference type="InterPro" id="IPR001764">
    <property type="entry name" value="Glyco_hydro_3_N"/>
</dbReference>
<dbReference type="RefSeq" id="WP_376733832.1">
    <property type="nucleotide sequence ID" value="NZ_JAYMRP010000018.1"/>
</dbReference>
<evidence type="ECO:0000256" key="1">
    <source>
        <dbReference type="ARBA" id="ARBA00005336"/>
    </source>
</evidence>
<gene>
    <name evidence="6" type="ORF">VSS16_21065</name>
</gene>
<feature type="chain" id="PRO_5045100787" evidence="4">
    <location>
        <begin position="36"/>
        <end position="747"/>
    </location>
</feature>
<dbReference type="InterPro" id="IPR002772">
    <property type="entry name" value="Glyco_hydro_3_C"/>
</dbReference>
<dbReference type="SUPFAM" id="SSF51445">
    <property type="entry name" value="(Trans)glycosidases"/>
    <property type="match status" value="1"/>
</dbReference>
<dbReference type="PROSITE" id="PS51318">
    <property type="entry name" value="TAT"/>
    <property type="match status" value="1"/>
</dbReference>
<feature type="signal peptide" evidence="4">
    <location>
        <begin position="1"/>
        <end position="35"/>
    </location>
</feature>
<evidence type="ECO:0000256" key="3">
    <source>
        <dbReference type="SAM" id="MobiDB-lite"/>
    </source>
</evidence>
<feature type="domain" description="Fibronectin type III-like" evidence="5">
    <location>
        <begin position="660"/>
        <end position="735"/>
    </location>
</feature>
<evidence type="ECO:0000256" key="2">
    <source>
        <dbReference type="ARBA" id="ARBA00022801"/>
    </source>
</evidence>
<dbReference type="Gene3D" id="3.40.50.1700">
    <property type="entry name" value="Glycoside hydrolase family 3 C-terminal domain"/>
    <property type="match status" value="1"/>
</dbReference>
<accession>A0ABV5EEA6</accession>
<dbReference type="SMART" id="SM01217">
    <property type="entry name" value="Fn3_like"/>
    <property type="match status" value="1"/>
</dbReference>
<dbReference type="Pfam" id="PF14310">
    <property type="entry name" value="Fn3-like"/>
    <property type="match status" value="1"/>
</dbReference>
<dbReference type="PRINTS" id="PR00133">
    <property type="entry name" value="GLHYDRLASE3"/>
</dbReference>
<dbReference type="InterPro" id="IPR017853">
    <property type="entry name" value="GH"/>
</dbReference>
<dbReference type="InterPro" id="IPR036881">
    <property type="entry name" value="Glyco_hydro_3_C_sf"/>
</dbReference>
<evidence type="ECO:0000256" key="4">
    <source>
        <dbReference type="SAM" id="SignalP"/>
    </source>
</evidence>
<dbReference type="Gene3D" id="3.20.20.300">
    <property type="entry name" value="Glycoside hydrolase, family 3, N-terminal domain"/>
    <property type="match status" value="1"/>
</dbReference>
<comment type="similarity">
    <text evidence="1">Belongs to the glycosyl hydrolase 3 family.</text>
</comment>
<dbReference type="GO" id="GO:0016787">
    <property type="term" value="F:hydrolase activity"/>
    <property type="evidence" value="ECO:0007669"/>
    <property type="project" value="UniProtKB-KW"/>
</dbReference>
<comment type="caution">
    <text evidence="6">The sequence shown here is derived from an EMBL/GenBank/DDBJ whole genome shotgun (WGS) entry which is preliminary data.</text>
</comment>
<feature type="region of interest" description="Disordered" evidence="3">
    <location>
        <begin position="563"/>
        <end position="582"/>
    </location>
</feature>
<reference evidence="6 7" key="1">
    <citation type="submission" date="2024-01" db="EMBL/GenBank/DDBJ databases">
        <title>Genome mining of biosynthetic gene clusters to explore secondary metabolites of Streptomyces sp.</title>
        <authorList>
            <person name="Baig A."/>
            <person name="Ajitkumar Shintre N."/>
            <person name="Kumar H."/>
            <person name="Anbarasu A."/>
            <person name="Ramaiah S."/>
        </authorList>
    </citation>
    <scope>NUCLEOTIDE SEQUENCE [LARGE SCALE GENOMIC DNA]</scope>
    <source>
        <strain evidence="6 7">A57</strain>
    </source>
</reference>
<proteinExistence type="inferred from homology"/>
<dbReference type="Gene3D" id="2.60.40.10">
    <property type="entry name" value="Immunoglobulins"/>
    <property type="match status" value="1"/>
</dbReference>
<protein>
    <submittedName>
        <fullName evidence="6">Glycoside hydrolase family 3 C-terminal domain-containing protein</fullName>
    </submittedName>
</protein>
<dbReference type="InterPro" id="IPR026891">
    <property type="entry name" value="Fn3-like"/>
</dbReference>
<dbReference type="InterPro" id="IPR006311">
    <property type="entry name" value="TAT_signal"/>
</dbReference>
<dbReference type="InterPro" id="IPR036962">
    <property type="entry name" value="Glyco_hydro_3_N_sf"/>
</dbReference>
<dbReference type="Proteomes" id="UP001585080">
    <property type="component" value="Unassembled WGS sequence"/>
</dbReference>
<dbReference type="InterPro" id="IPR050288">
    <property type="entry name" value="Cellulose_deg_GH3"/>
</dbReference>
<keyword evidence="4" id="KW-0732">Signal</keyword>
<dbReference type="Pfam" id="PF01915">
    <property type="entry name" value="Glyco_hydro_3_C"/>
    <property type="match status" value="1"/>
</dbReference>
<name>A0ABV5EEA6_9ACTN</name>
<dbReference type="PANTHER" id="PTHR42715:SF10">
    <property type="entry name" value="BETA-GLUCOSIDASE"/>
    <property type="match status" value="1"/>
</dbReference>
<evidence type="ECO:0000313" key="6">
    <source>
        <dbReference type="EMBL" id="MFB8775194.1"/>
    </source>
</evidence>
<dbReference type="EMBL" id="JAYMRP010000018">
    <property type="protein sequence ID" value="MFB8775194.1"/>
    <property type="molecule type" value="Genomic_DNA"/>
</dbReference>
<organism evidence="6 7">
    <name type="scientific">Streptomyces broussonetiae</name>
    <dbReference type="NCBI Taxonomy" id="2686304"/>
    <lineage>
        <taxon>Bacteria</taxon>
        <taxon>Bacillati</taxon>
        <taxon>Actinomycetota</taxon>
        <taxon>Actinomycetes</taxon>
        <taxon>Kitasatosporales</taxon>
        <taxon>Streptomycetaceae</taxon>
        <taxon>Streptomyces</taxon>
    </lineage>
</organism>
<dbReference type="Pfam" id="PF00933">
    <property type="entry name" value="Glyco_hydro_3"/>
    <property type="match status" value="1"/>
</dbReference>
<evidence type="ECO:0000313" key="7">
    <source>
        <dbReference type="Proteomes" id="UP001585080"/>
    </source>
</evidence>
<evidence type="ECO:0000259" key="5">
    <source>
        <dbReference type="SMART" id="SM01217"/>
    </source>
</evidence>
<dbReference type="SUPFAM" id="SSF52279">
    <property type="entry name" value="Beta-D-glucan exohydrolase, C-terminal domain"/>
    <property type="match status" value="1"/>
</dbReference>
<keyword evidence="2 6" id="KW-0378">Hydrolase</keyword>
<keyword evidence="7" id="KW-1185">Reference proteome</keyword>